<gene>
    <name evidence="2" type="ORF">J2I47_02050</name>
</gene>
<protein>
    <recommendedName>
        <fullName evidence="1">DUF6603 domain-containing protein</fullName>
    </recommendedName>
</protein>
<dbReference type="AlphaFoldDB" id="A0A939GA83"/>
<name>A0A939GA83_9BACT</name>
<organism evidence="2 3">
    <name type="scientific">Fibrella rubiginis</name>
    <dbReference type="NCBI Taxonomy" id="2817060"/>
    <lineage>
        <taxon>Bacteria</taxon>
        <taxon>Pseudomonadati</taxon>
        <taxon>Bacteroidota</taxon>
        <taxon>Cytophagia</taxon>
        <taxon>Cytophagales</taxon>
        <taxon>Spirosomataceae</taxon>
        <taxon>Fibrella</taxon>
    </lineage>
</organism>
<dbReference type="Pfam" id="PF20248">
    <property type="entry name" value="DUF6603"/>
    <property type="match status" value="1"/>
</dbReference>
<feature type="domain" description="DUF6603" evidence="1">
    <location>
        <begin position="429"/>
        <end position="1007"/>
    </location>
</feature>
<evidence type="ECO:0000313" key="3">
    <source>
        <dbReference type="Proteomes" id="UP000664034"/>
    </source>
</evidence>
<dbReference type="Proteomes" id="UP000664034">
    <property type="component" value="Unassembled WGS sequence"/>
</dbReference>
<evidence type="ECO:0000313" key="2">
    <source>
        <dbReference type="EMBL" id="MBO0935322.1"/>
    </source>
</evidence>
<dbReference type="InterPro" id="IPR046538">
    <property type="entry name" value="DUF6603"/>
</dbReference>
<evidence type="ECO:0000259" key="1">
    <source>
        <dbReference type="Pfam" id="PF20248"/>
    </source>
</evidence>
<sequence>MPATTGTVERIALELGTLLSPLKDLLGPAIFDQLGVQLPAVVAGNAGVQTRLTEAATKAGELPPRVQALATAIGGGDTTAILAAAVPLLATVGQLIDKIKAAGDAVSALAVALPPADRDRLKPLADSLPKRVVDYMLVGYMEQKVPSLTTVLTVLGMVERETKLASPLQVRNSPRDFVPRGVHFDRLATLFQHPDQYLRDQLGLGSPTFDGQVLFRKLQALLERFGLPAAIYTPPGQTLTLDASIFHLQLDTSVSPPGLKWGLHLPGELTRTVTVPFSPLWKGTVAVDAHFLAGIDGTLRLPFALTAKPPSGTIALDVLAGVKAEKTGDERIILIGATGGTRLQAKSIGGSVGVNANISTGGGSVVPAIQFRFDEGKLIIDFSQGDGFIQKILSGIRFEADFALLGNWDPQQGLRLQGSGGVEIFIPLHLDLAIIKVQGLYISIGFSTDAPLKLGVAAQFSTNLGPLKAVLDHIGTTIPITFPADGKGNLGFANIAFGFAPPNGIGLSLDGGGFKGGGFLKIFPEKGEYAGVLELEFQSLFSVKAIGILNTKMPDGSPGFSLIILITAEFPPIQLGFGFTLLGVGGLLGLNRTMVVDKLAAGVKDGSLNNILFPTDVVANAPAIIASIGGVFPPKNGQFVFGPMGKLGWGTPTLITVELGLIIEVANPVRIAILGVIRCLLPEEHLPLIKIQVNFIGVLDFEKEELKFYASIYDSRLLAFTLAGDMVLLINWGQNSNFVLSVGGFHPAFSPPPLGVPALTRLTIALLDGDNPRLRLEAYFAITSNTVQFGAKLELYASVAIASIEGFLAFDVLIQFSPFHFIARIQAALSAKIAGITLFAVGLDFTLEGPALWRAYGSARVSVSFFFFSVSATIKFDVSWGDPADTKLDPVTVLPKLVAALGDRRNWRALIPPDAHQQVSLREPPADAAGNNPDADKLIVHPFGILTVSQKLVPLNLEVQLLGNQAVDDAIKTFHIERVQDKNGNAFATEAVKEQFAVAQFVKMDDAQKLSRKAFEQLDSGIRLAGSARFAVGAVAIRTIRYDFKYLVKKKLIRTMGSLRLLRAELFATLLGGSAVTKSPLSAAVRASSALAPAAMALTPERYVVSFADTLQPARADLHFADEASAYSAMNQLLRDKPEHRGNVQVVAGYALES</sequence>
<proteinExistence type="predicted"/>
<keyword evidence="3" id="KW-1185">Reference proteome</keyword>
<comment type="caution">
    <text evidence="2">The sequence shown here is derived from an EMBL/GenBank/DDBJ whole genome shotgun (WGS) entry which is preliminary data.</text>
</comment>
<dbReference type="EMBL" id="JAFMYV010000001">
    <property type="protein sequence ID" value="MBO0935322.1"/>
    <property type="molecule type" value="Genomic_DNA"/>
</dbReference>
<dbReference type="RefSeq" id="WP_207362880.1">
    <property type="nucleotide sequence ID" value="NZ_JAFMYV010000001.1"/>
</dbReference>
<reference evidence="2" key="1">
    <citation type="submission" date="2021-03" db="EMBL/GenBank/DDBJ databases">
        <title>Fibrella sp. HMF5335 genome sequencing and assembly.</title>
        <authorList>
            <person name="Kang H."/>
            <person name="Kim H."/>
            <person name="Bae S."/>
            <person name="Joh K."/>
        </authorList>
    </citation>
    <scope>NUCLEOTIDE SEQUENCE</scope>
    <source>
        <strain evidence="2">HMF5335</strain>
    </source>
</reference>
<accession>A0A939GA83</accession>